<feature type="compositionally biased region" description="Polar residues" evidence="1">
    <location>
        <begin position="1"/>
        <end position="19"/>
    </location>
</feature>
<feature type="region of interest" description="Disordered" evidence="1">
    <location>
        <begin position="247"/>
        <end position="268"/>
    </location>
</feature>
<dbReference type="EMBL" id="JACEFB010000007">
    <property type="protein sequence ID" value="MBA2226661.1"/>
    <property type="molecule type" value="Genomic_DNA"/>
</dbReference>
<dbReference type="RefSeq" id="WP_194538106.1">
    <property type="nucleotide sequence ID" value="NZ_JACEFB010000007.1"/>
</dbReference>
<dbReference type="AlphaFoldDB" id="A0A7V8VEU5"/>
<feature type="region of interest" description="Disordered" evidence="1">
    <location>
        <begin position="1"/>
        <end position="22"/>
    </location>
</feature>
<sequence length="268" mass="29635">MTTPATSGSLTPQNSQSDIQPEYTFEIERRPGQGYTVTASHGTRADQWKETALKLLDDIGQPDPKEPQRHRCVPHAGYCVHVSVQLQPDGTAQIRQEWFRRIPSAAYSGSWRRAAKALLLCFLLGVGAGALAGYSLGKQSPPPSTTAQQQEKKGEQPPPSPPRDETLKTLRDSLVRNQEMLQALKQFLAQEGLAAPKEGVSERKRSIQVLVDLDPPRPPGIRESLLLDNQQVRQLLDLLQDLLDAPQKLEKLNNPGNTKPQSSGSEKW</sequence>
<proteinExistence type="predicted"/>
<protein>
    <submittedName>
        <fullName evidence="2">Uncharacterized protein</fullName>
    </submittedName>
</protein>
<accession>A0A7V8VEU5</accession>
<name>A0A7V8VEU5_9BACT</name>
<evidence type="ECO:0000313" key="3">
    <source>
        <dbReference type="Proteomes" id="UP000542342"/>
    </source>
</evidence>
<dbReference type="Proteomes" id="UP000542342">
    <property type="component" value="Unassembled WGS sequence"/>
</dbReference>
<comment type="caution">
    <text evidence="2">The sequence shown here is derived from an EMBL/GenBank/DDBJ whole genome shotgun (WGS) entry which is preliminary data.</text>
</comment>
<feature type="compositionally biased region" description="Polar residues" evidence="1">
    <location>
        <begin position="254"/>
        <end position="268"/>
    </location>
</feature>
<gene>
    <name evidence="2" type="ORF">H0921_10860</name>
</gene>
<evidence type="ECO:0000256" key="1">
    <source>
        <dbReference type="SAM" id="MobiDB-lite"/>
    </source>
</evidence>
<keyword evidence="3" id="KW-1185">Reference proteome</keyword>
<feature type="compositionally biased region" description="Low complexity" evidence="1">
    <location>
        <begin position="135"/>
        <end position="149"/>
    </location>
</feature>
<evidence type="ECO:0000313" key="2">
    <source>
        <dbReference type="EMBL" id="MBA2226661.1"/>
    </source>
</evidence>
<feature type="region of interest" description="Disordered" evidence="1">
    <location>
        <begin position="135"/>
        <end position="165"/>
    </location>
</feature>
<reference evidence="2 3" key="1">
    <citation type="submission" date="2020-07" db="EMBL/GenBank/DDBJ databases">
        <title>Thermogemmata thermophila gen. nov., sp. nov., a novel moderate thermophilic planctomycete from a Kamchatka hot spring.</title>
        <authorList>
            <person name="Elcheninov A.G."/>
            <person name="Podosokorskaya O.A."/>
            <person name="Kovaleva O.L."/>
            <person name="Novikov A."/>
            <person name="Bonch-Osmolovskaya E.A."/>
            <person name="Toshchakov S.V."/>
            <person name="Kublanov I.V."/>
        </authorList>
    </citation>
    <scope>NUCLEOTIDE SEQUENCE [LARGE SCALE GENOMIC DNA]</scope>
    <source>
        <strain evidence="2 3">2918</strain>
    </source>
</reference>
<organism evidence="2 3">
    <name type="scientific">Thermogemmata fonticola</name>
    <dbReference type="NCBI Taxonomy" id="2755323"/>
    <lineage>
        <taxon>Bacteria</taxon>
        <taxon>Pseudomonadati</taxon>
        <taxon>Planctomycetota</taxon>
        <taxon>Planctomycetia</taxon>
        <taxon>Gemmatales</taxon>
        <taxon>Gemmataceae</taxon>
        <taxon>Thermogemmata</taxon>
    </lineage>
</organism>